<reference evidence="2" key="1">
    <citation type="submission" date="2023-03" db="EMBL/GenBank/DDBJ databases">
        <title>Massive genome expansion in bonnet fungi (Mycena s.s.) driven by repeated elements and novel gene families across ecological guilds.</title>
        <authorList>
            <consortium name="Lawrence Berkeley National Laboratory"/>
            <person name="Harder C.B."/>
            <person name="Miyauchi S."/>
            <person name="Viragh M."/>
            <person name="Kuo A."/>
            <person name="Thoen E."/>
            <person name="Andreopoulos B."/>
            <person name="Lu D."/>
            <person name="Skrede I."/>
            <person name="Drula E."/>
            <person name="Henrissat B."/>
            <person name="Morin E."/>
            <person name="Kohler A."/>
            <person name="Barry K."/>
            <person name="LaButti K."/>
            <person name="Morin E."/>
            <person name="Salamov A."/>
            <person name="Lipzen A."/>
            <person name="Mereny Z."/>
            <person name="Hegedus B."/>
            <person name="Baldrian P."/>
            <person name="Stursova M."/>
            <person name="Weitz H."/>
            <person name="Taylor A."/>
            <person name="Grigoriev I.V."/>
            <person name="Nagy L.G."/>
            <person name="Martin F."/>
            <person name="Kauserud H."/>
        </authorList>
    </citation>
    <scope>NUCLEOTIDE SEQUENCE</scope>
    <source>
        <strain evidence="2">CBHHK182m</strain>
    </source>
</reference>
<dbReference type="AlphaFoldDB" id="A0AAD7I3A6"/>
<dbReference type="EMBL" id="JARKIB010000138">
    <property type="protein sequence ID" value="KAJ7733502.1"/>
    <property type="molecule type" value="Genomic_DNA"/>
</dbReference>
<comment type="caution">
    <text evidence="2">The sequence shown here is derived from an EMBL/GenBank/DDBJ whole genome shotgun (WGS) entry which is preliminary data.</text>
</comment>
<organism evidence="2 3">
    <name type="scientific">Mycena metata</name>
    <dbReference type="NCBI Taxonomy" id="1033252"/>
    <lineage>
        <taxon>Eukaryota</taxon>
        <taxon>Fungi</taxon>
        <taxon>Dikarya</taxon>
        <taxon>Basidiomycota</taxon>
        <taxon>Agaricomycotina</taxon>
        <taxon>Agaricomycetes</taxon>
        <taxon>Agaricomycetidae</taxon>
        <taxon>Agaricales</taxon>
        <taxon>Marasmiineae</taxon>
        <taxon>Mycenaceae</taxon>
        <taxon>Mycena</taxon>
    </lineage>
</organism>
<sequence length="348" mass="38572">MSGDTADFGGFRGISRANVQNGPSLSSPSTVHSSMFTVQRSEIPPVHQPDLVAVQRHDLAAVQGPEVFPVQPDPPRQLERSLTVQPLSDLAGSRTENTAVQSSHCVCSKELELWYQFVGLCGISEASSSGMLVVSCHDVSAFVTSYRFLSAKDTRALAERHALGTRGSSRQDLHRDALRNHKCNVACPALEILYINEDGLPEPGAIRSFELNQYFQFLRCGPRDDLSRFSHRNYVICHTDTVSRFVSMYNPLTVKHLRALTQQLFTLQTIVETSSRAVQCAPNTAPYNNKTLERKSESNWLHKGRRPTVCSILKTGVGKVTEHWDPPDTLLNNSKYRQEVPGMPGGPL</sequence>
<accession>A0AAD7I3A6</accession>
<feature type="region of interest" description="Disordered" evidence="1">
    <location>
        <begin position="1"/>
        <end position="31"/>
    </location>
</feature>
<proteinExistence type="predicted"/>
<name>A0AAD7I3A6_9AGAR</name>
<evidence type="ECO:0000313" key="3">
    <source>
        <dbReference type="Proteomes" id="UP001215598"/>
    </source>
</evidence>
<evidence type="ECO:0000256" key="1">
    <source>
        <dbReference type="SAM" id="MobiDB-lite"/>
    </source>
</evidence>
<protein>
    <submittedName>
        <fullName evidence="2">Uncharacterized protein</fullName>
    </submittedName>
</protein>
<keyword evidence="3" id="KW-1185">Reference proteome</keyword>
<gene>
    <name evidence="2" type="ORF">B0H16DRAFT_1468090</name>
</gene>
<dbReference type="Proteomes" id="UP001215598">
    <property type="component" value="Unassembled WGS sequence"/>
</dbReference>
<evidence type="ECO:0000313" key="2">
    <source>
        <dbReference type="EMBL" id="KAJ7733502.1"/>
    </source>
</evidence>